<evidence type="ECO:0000313" key="4">
    <source>
        <dbReference type="EMBL" id="PIG85619.1"/>
    </source>
</evidence>
<dbReference type="AlphaFoldDB" id="A0A2G7FYE2"/>
<feature type="compositionally biased region" description="Polar residues" evidence="2">
    <location>
        <begin position="596"/>
        <end position="609"/>
    </location>
</feature>
<feature type="compositionally biased region" description="Polar residues" evidence="2">
    <location>
        <begin position="460"/>
        <end position="489"/>
    </location>
</feature>
<name>A0A2G7FYE2_9EURO</name>
<feature type="compositionally biased region" description="Low complexity" evidence="2">
    <location>
        <begin position="407"/>
        <end position="417"/>
    </location>
</feature>
<dbReference type="InterPro" id="IPR001878">
    <property type="entry name" value="Znf_CCHC"/>
</dbReference>
<dbReference type="GO" id="GO:0003676">
    <property type="term" value="F:nucleic acid binding"/>
    <property type="evidence" value="ECO:0007669"/>
    <property type="project" value="InterPro"/>
</dbReference>
<keyword evidence="5" id="KW-1185">Reference proteome</keyword>
<organism evidence="4 5">
    <name type="scientific">Aspergillus arachidicola</name>
    <dbReference type="NCBI Taxonomy" id="656916"/>
    <lineage>
        <taxon>Eukaryota</taxon>
        <taxon>Fungi</taxon>
        <taxon>Dikarya</taxon>
        <taxon>Ascomycota</taxon>
        <taxon>Pezizomycotina</taxon>
        <taxon>Eurotiomycetes</taxon>
        <taxon>Eurotiomycetidae</taxon>
        <taxon>Eurotiales</taxon>
        <taxon>Aspergillaceae</taxon>
        <taxon>Aspergillus</taxon>
        <taxon>Aspergillus subgen. Circumdati</taxon>
    </lineage>
</organism>
<dbReference type="Gene3D" id="4.10.60.10">
    <property type="entry name" value="Zinc finger, CCHC-type"/>
    <property type="match status" value="1"/>
</dbReference>
<dbReference type="InterPro" id="IPR036875">
    <property type="entry name" value="Znf_CCHC_sf"/>
</dbReference>
<dbReference type="SMART" id="SM00343">
    <property type="entry name" value="ZnF_C2HC"/>
    <property type="match status" value="2"/>
</dbReference>
<dbReference type="PROSITE" id="PS50158">
    <property type="entry name" value="ZF_CCHC"/>
    <property type="match status" value="1"/>
</dbReference>
<dbReference type="EMBL" id="NEXV01000312">
    <property type="protein sequence ID" value="PIG85619.1"/>
    <property type="molecule type" value="Genomic_DNA"/>
</dbReference>
<reference evidence="4 5" key="1">
    <citation type="submission" date="2017-05" db="EMBL/GenBank/DDBJ databases">
        <title>Genome sequence for an aflatoxigenic pathogen of Argentinian peanut, Aspergillus arachidicola.</title>
        <authorList>
            <person name="Moore G."/>
            <person name="Beltz S.B."/>
            <person name="Mack B.M."/>
        </authorList>
    </citation>
    <scope>NUCLEOTIDE SEQUENCE [LARGE SCALE GENOMIC DNA]</scope>
    <source>
        <strain evidence="4 5">CBS 117610</strain>
    </source>
</reference>
<feature type="domain" description="CCHC-type" evidence="3">
    <location>
        <begin position="309"/>
        <end position="326"/>
    </location>
</feature>
<feature type="compositionally biased region" description="Basic and acidic residues" evidence="2">
    <location>
        <begin position="80"/>
        <end position="110"/>
    </location>
</feature>
<comment type="caution">
    <text evidence="4">The sequence shown here is derived from an EMBL/GenBank/DDBJ whole genome shotgun (WGS) entry which is preliminary data.</text>
</comment>
<keyword evidence="1" id="KW-0862">Zinc</keyword>
<dbReference type="Proteomes" id="UP000231358">
    <property type="component" value="Unassembled WGS sequence"/>
</dbReference>
<dbReference type="STRING" id="656916.A0A2G7FYE2"/>
<feature type="region of interest" description="Disordered" evidence="2">
    <location>
        <begin position="407"/>
        <end position="544"/>
    </location>
</feature>
<keyword evidence="1" id="KW-0479">Metal-binding</keyword>
<proteinExistence type="predicted"/>
<keyword evidence="1" id="KW-0863">Zinc-finger</keyword>
<evidence type="ECO:0000256" key="1">
    <source>
        <dbReference type="PROSITE-ProRule" id="PRU00047"/>
    </source>
</evidence>
<evidence type="ECO:0000259" key="3">
    <source>
        <dbReference type="PROSITE" id="PS50158"/>
    </source>
</evidence>
<feature type="compositionally biased region" description="Basic and acidic residues" evidence="2">
    <location>
        <begin position="418"/>
        <end position="441"/>
    </location>
</feature>
<sequence length="639" mass="70066">MEASRAGLTLRVADPKAPGNVTRNLRQRIWDHHQDSNDILQYAQDNKCSLPDEAVKVIERWRDLTQDLLDWMPAAQELRDITGNTKRDDHGLTTETEPSRLEKYVQECRKAPPPAHYQSFHGSESSPPASPSNLAQGREIVVNIQAEKARKKAAHHDGGATLASIQFVAAKQLQSGDLSLTLRSAQEAEIARTHRRWVRTFGRDSKLELPLWGVVVHDMPVKWVGGLSTPAARQRVINDLLAANIFTWGGDVDVLLVRWLNSPAPGMESSAMVVGFTHPEAANCAIRHGTIWESKLLKTVLYDGPPRIRRCFNCQQFGHLRSICPNESACCFRAERHNTRDCPQRTETGDYVHKCANCGGPHAAASKKCSYYEELKKKVQDGTTYRQRYYQIPIYMQGLEYSEDGTSSSAASSSCSASEEHDSAFSESDSHLGKILSEERPLGSLKGASRDATSAGRAASSESQTEGSPSARSSSDQSTSGPASTTTGLVETDADLVGAVPISTGPTAPSTTECKEEVLGVTSSTTREPTHTHSPPTPVRTQTPSKAFFALSAPRRSTRLAQLSEEANPRPQGTKRKIHPPLPICEVGMGEIYHQSTEIESNEYNTSHETALASDPGSDSRQPKRRRSNRLAAAIKRET</sequence>
<dbReference type="SUPFAM" id="SSF57756">
    <property type="entry name" value="Retrovirus zinc finger-like domains"/>
    <property type="match status" value="1"/>
</dbReference>
<feature type="region of interest" description="Disordered" evidence="2">
    <location>
        <begin position="80"/>
        <end position="134"/>
    </location>
</feature>
<feature type="region of interest" description="Disordered" evidence="2">
    <location>
        <begin position="596"/>
        <end position="639"/>
    </location>
</feature>
<evidence type="ECO:0000256" key="2">
    <source>
        <dbReference type="SAM" id="MobiDB-lite"/>
    </source>
</evidence>
<feature type="compositionally biased region" description="Polar residues" evidence="2">
    <location>
        <begin position="120"/>
        <end position="134"/>
    </location>
</feature>
<feature type="region of interest" description="Disordered" evidence="2">
    <location>
        <begin position="563"/>
        <end position="582"/>
    </location>
</feature>
<dbReference type="GO" id="GO:0008270">
    <property type="term" value="F:zinc ion binding"/>
    <property type="evidence" value="ECO:0007669"/>
    <property type="project" value="UniProtKB-KW"/>
</dbReference>
<protein>
    <recommendedName>
        <fullName evidence="3">CCHC-type domain-containing protein</fullName>
    </recommendedName>
</protein>
<evidence type="ECO:0000313" key="5">
    <source>
        <dbReference type="Proteomes" id="UP000231358"/>
    </source>
</evidence>
<gene>
    <name evidence="4" type="ORF">AARAC_002996</name>
</gene>
<accession>A0A2G7FYE2</accession>